<dbReference type="AlphaFoldDB" id="A0A7I4Z6J2"/>
<proteinExistence type="predicted"/>
<keyword evidence="1" id="KW-1185">Reference proteome</keyword>
<evidence type="ECO:0000313" key="1">
    <source>
        <dbReference type="Proteomes" id="UP000025227"/>
    </source>
</evidence>
<sequence length="212" mass="24402">MSQSNQSKNIGQEVSFVASNRFFSDLKQNRERSDDDPDNNVISNETRLLTFVSPRPQQNYSNNFATEFAHNSDALSSITPQEEWNYPIPRTADDIYRPTVTLTGNARQSEIMRRRVRRRQLRKAQLVLRDTPLTDQCDRTSYTGPGMPSSQSTQYCDIDANDDATLWMLISLSGKLFRKKSPSGDDRDLRERILIKRVAEKAFNHLFPPIKV</sequence>
<organism evidence="1 2">
    <name type="scientific">Haemonchus contortus</name>
    <name type="common">Barber pole worm</name>
    <dbReference type="NCBI Taxonomy" id="6289"/>
    <lineage>
        <taxon>Eukaryota</taxon>
        <taxon>Metazoa</taxon>
        <taxon>Ecdysozoa</taxon>
        <taxon>Nematoda</taxon>
        <taxon>Chromadorea</taxon>
        <taxon>Rhabditida</taxon>
        <taxon>Rhabditina</taxon>
        <taxon>Rhabditomorpha</taxon>
        <taxon>Strongyloidea</taxon>
        <taxon>Trichostrongylidae</taxon>
        <taxon>Haemonchus</taxon>
    </lineage>
</organism>
<name>A0A7I4Z6J2_HAECO</name>
<dbReference type="OrthoDB" id="5876532at2759"/>
<protein>
    <submittedName>
        <fullName evidence="2">Uncharacterized protein</fullName>
    </submittedName>
</protein>
<dbReference type="WBParaSite" id="HCON_00192550-00001">
    <property type="protein sequence ID" value="HCON_00192550-00001"/>
    <property type="gene ID" value="HCON_00192550"/>
</dbReference>
<reference evidence="2" key="1">
    <citation type="submission" date="2020-12" db="UniProtKB">
        <authorList>
            <consortium name="WormBaseParasite"/>
        </authorList>
    </citation>
    <scope>IDENTIFICATION</scope>
    <source>
        <strain evidence="2">MHco3</strain>
    </source>
</reference>
<evidence type="ECO:0000313" key="2">
    <source>
        <dbReference type="WBParaSite" id="HCON_00192550-00001"/>
    </source>
</evidence>
<accession>A0A7I4Z6J2</accession>
<dbReference type="Proteomes" id="UP000025227">
    <property type="component" value="Unplaced"/>
</dbReference>